<evidence type="ECO:0000259" key="1">
    <source>
        <dbReference type="Pfam" id="PF07693"/>
    </source>
</evidence>
<dbReference type="SUPFAM" id="SSF52540">
    <property type="entry name" value="P-loop containing nucleoside triphosphate hydrolases"/>
    <property type="match status" value="1"/>
</dbReference>
<evidence type="ECO:0000313" key="2">
    <source>
        <dbReference type="EMBL" id="SFA72893.1"/>
    </source>
</evidence>
<reference evidence="2 3" key="1">
    <citation type="submission" date="2016-10" db="EMBL/GenBank/DDBJ databases">
        <authorList>
            <person name="de Groot N.N."/>
        </authorList>
    </citation>
    <scope>NUCLEOTIDE SEQUENCE [LARGE SCALE GENOMIC DNA]</scope>
    <source>
        <strain evidence="2 3">L14</strain>
    </source>
</reference>
<sequence length="207" mass="22978">MKVPSYMISSYVGRRVITPSQRDVLFHAFSQRMNIIVCGNLGVGKTTFLNAIANELHHMGGHVALVQNFNELSFRESAKIHPIFTFNSPISDFNQALASAKTGIVINELEAGTSKPLLLALRRGRKNVHFGLSSCSDADHALMRFALLSKTSFNEVPHLIDLVIHMELDSHNNRKIHIKAVDGFDEKTSSFILRDFDSLTDSIKAAS</sequence>
<protein>
    <submittedName>
        <fullName evidence="2">Type IV secretion system protein VirB11</fullName>
    </submittedName>
</protein>
<dbReference type="InterPro" id="IPR011646">
    <property type="entry name" value="KAP_P-loop"/>
</dbReference>
<dbReference type="Proteomes" id="UP000183843">
    <property type="component" value="Unassembled WGS sequence"/>
</dbReference>
<dbReference type="AlphaFoldDB" id="A0A1I0VA21"/>
<dbReference type="RefSeq" id="WP_074812256.1">
    <property type="nucleotide sequence ID" value="NZ_FOJX01000001.1"/>
</dbReference>
<gene>
    <name evidence="2" type="ORF">SAMN05216587_101398</name>
</gene>
<dbReference type="Gene3D" id="3.40.50.300">
    <property type="entry name" value="P-loop containing nucleotide triphosphate hydrolases"/>
    <property type="match status" value="1"/>
</dbReference>
<dbReference type="Pfam" id="PF07693">
    <property type="entry name" value="KAP_NTPase"/>
    <property type="match status" value="1"/>
</dbReference>
<dbReference type="InterPro" id="IPR027417">
    <property type="entry name" value="P-loop_NTPase"/>
</dbReference>
<accession>A0A1I0VA21</accession>
<evidence type="ECO:0000313" key="3">
    <source>
        <dbReference type="Proteomes" id="UP000183843"/>
    </source>
</evidence>
<dbReference type="EMBL" id="FOJX01000001">
    <property type="protein sequence ID" value="SFA72893.1"/>
    <property type="molecule type" value="Genomic_DNA"/>
</dbReference>
<proteinExistence type="predicted"/>
<name>A0A1I0VA21_SELRU</name>
<feature type="domain" description="KAP NTPase" evidence="1">
    <location>
        <begin position="31"/>
        <end position="78"/>
    </location>
</feature>
<organism evidence="2 3">
    <name type="scientific">Selenomonas ruminantium</name>
    <dbReference type="NCBI Taxonomy" id="971"/>
    <lineage>
        <taxon>Bacteria</taxon>
        <taxon>Bacillati</taxon>
        <taxon>Bacillota</taxon>
        <taxon>Negativicutes</taxon>
        <taxon>Selenomonadales</taxon>
        <taxon>Selenomonadaceae</taxon>
        <taxon>Selenomonas</taxon>
    </lineage>
</organism>